<evidence type="ECO:0000256" key="3">
    <source>
        <dbReference type="ARBA" id="ARBA00022525"/>
    </source>
</evidence>
<dbReference type="PANTHER" id="PTHR31279">
    <property type="entry name" value="PROTEIN EXORDIUM-LIKE 5"/>
    <property type="match status" value="1"/>
</dbReference>
<dbReference type="Pfam" id="PF04674">
    <property type="entry name" value="Phi_1"/>
    <property type="match status" value="1"/>
</dbReference>
<evidence type="ECO:0000313" key="8">
    <source>
        <dbReference type="Proteomes" id="UP000479710"/>
    </source>
</evidence>
<dbReference type="OrthoDB" id="667199at2759"/>
<evidence type="ECO:0000313" key="7">
    <source>
        <dbReference type="EMBL" id="KAF0902713.1"/>
    </source>
</evidence>
<keyword evidence="2" id="KW-0052">Apoplast</keyword>
<dbReference type="AlphaFoldDB" id="A0A6G1CT00"/>
<accession>A0A6G1CT00</accession>
<dbReference type="PANTHER" id="PTHR31279:SF37">
    <property type="entry name" value="OS06G0220300 PROTEIN"/>
    <property type="match status" value="1"/>
</dbReference>
<comment type="similarity">
    <text evidence="5">Belongs to the EXORDIUM family.</text>
</comment>
<reference evidence="7 8" key="1">
    <citation type="submission" date="2019-11" db="EMBL/GenBank/DDBJ databases">
        <title>Whole genome sequence of Oryza granulata.</title>
        <authorList>
            <person name="Li W."/>
        </authorList>
    </citation>
    <scope>NUCLEOTIDE SEQUENCE [LARGE SCALE GENOMIC DNA]</scope>
    <source>
        <strain evidence="8">cv. Menghai</strain>
        <tissue evidence="7">Leaf</tissue>
    </source>
</reference>
<organism evidence="7 8">
    <name type="scientific">Oryza meyeriana var. granulata</name>
    <dbReference type="NCBI Taxonomy" id="110450"/>
    <lineage>
        <taxon>Eukaryota</taxon>
        <taxon>Viridiplantae</taxon>
        <taxon>Streptophyta</taxon>
        <taxon>Embryophyta</taxon>
        <taxon>Tracheophyta</taxon>
        <taxon>Spermatophyta</taxon>
        <taxon>Magnoliopsida</taxon>
        <taxon>Liliopsida</taxon>
        <taxon>Poales</taxon>
        <taxon>Poaceae</taxon>
        <taxon>BOP clade</taxon>
        <taxon>Oryzoideae</taxon>
        <taxon>Oryzeae</taxon>
        <taxon>Oryzinae</taxon>
        <taxon>Oryza</taxon>
        <taxon>Oryza meyeriana</taxon>
    </lineage>
</organism>
<dbReference type="Proteomes" id="UP000479710">
    <property type="component" value="Unassembled WGS sequence"/>
</dbReference>
<keyword evidence="4" id="KW-0732">Signal</keyword>
<dbReference type="GO" id="GO:0048046">
    <property type="term" value="C:apoplast"/>
    <property type="evidence" value="ECO:0007669"/>
    <property type="project" value="UniProtKB-SubCell"/>
</dbReference>
<dbReference type="InterPro" id="IPR006766">
    <property type="entry name" value="EXORDIUM-like"/>
</dbReference>
<feature type="transmembrane region" description="Helical" evidence="6">
    <location>
        <begin position="13"/>
        <end position="31"/>
    </location>
</feature>
<name>A0A6G1CT00_9ORYZ</name>
<comment type="caution">
    <text evidence="7">The sequence shown here is derived from an EMBL/GenBank/DDBJ whole genome shotgun (WGS) entry which is preliminary data.</text>
</comment>
<proteinExistence type="inferred from homology"/>
<gene>
    <name evidence="7" type="ORF">E2562_019064</name>
</gene>
<keyword evidence="6" id="KW-0812">Transmembrane</keyword>
<keyword evidence="8" id="KW-1185">Reference proteome</keyword>
<evidence type="ECO:0000256" key="2">
    <source>
        <dbReference type="ARBA" id="ARBA00022523"/>
    </source>
</evidence>
<evidence type="ECO:0000256" key="1">
    <source>
        <dbReference type="ARBA" id="ARBA00004271"/>
    </source>
</evidence>
<evidence type="ECO:0000256" key="4">
    <source>
        <dbReference type="ARBA" id="ARBA00022729"/>
    </source>
</evidence>
<comment type="subcellular location">
    <subcellularLocation>
        <location evidence="1">Secreted</location>
        <location evidence="1">Extracellular space</location>
        <location evidence="1">Apoplast</location>
    </subcellularLocation>
</comment>
<evidence type="ECO:0000256" key="5">
    <source>
        <dbReference type="ARBA" id="ARBA00023591"/>
    </source>
</evidence>
<dbReference type="EMBL" id="SPHZ02000008">
    <property type="protein sequence ID" value="KAF0902713.1"/>
    <property type="molecule type" value="Genomic_DNA"/>
</dbReference>
<protein>
    <submittedName>
        <fullName evidence="7">Uncharacterized protein</fullName>
    </submittedName>
</protein>
<keyword evidence="6" id="KW-0472">Membrane</keyword>
<evidence type="ECO:0000256" key="6">
    <source>
        <dbReference type="SAM" id="Phobius"/>
    </source>
</evidence>
<sequence length="327" mass="33432">MQMASCNLVDGKVVAMVALVVVSLAGLSMGARRLPVLLKRHVGDELSYHGGAVLHGNIPVTVVWYGKFKPAQKAIVVDFLLSLTATPPPTNATMPSAAQWWSTIATGYLSSNATADGGGGDRTNVTSQAVLATQTSDEEYSLGKLLTLVEVFQLAAGALPDKGDLVVVLTDPDVVVEGFCSVRCGVHGSDAGAGYAYAWVGNAESECPGQCAWPFATPAYGPKDPALVPPNGDVGADGMVATLAGVVGGAVTNPFGDGYYLGDKDAALEACSACAGAYGRGSYPGYAGKVLVDETTGGSYNAVGANGRKYLLPAVYDPATSRCTTLV</sequence>
<keyword evidence="3" id="KW-0964">Secreted</keyword>
<keyword evidence="6" id="KW-1133">Transmembrane helix</keyword>